<feature type="domain" description="Protein kinase" evidence="8">
    <location>
        <begin position="57"/>
        <end position="298"/>
    </location>
</feature>
<keyword evidence="3 9" id="KW-0418">Kinase</keyword>
<dbReference type="Gene3D" id="3.30.200.20">
    <property type="entry name" value="Phosphorylase Kinase, domain 1"/>
    <property type="match status" value="1"/>
</dbReference>
<keyword evidence="7" id="KW-1133">Transmembrane helix</keyword>
<dbReference type="Proteomes" id="UP000603141">
    <property type="component" value="Unassembled WGS sequence"/>
</dbReference>
<keyword evidence="7" id="KW-0472">Membrane</keyword>
<gene>
    <name evidence="9" type="ORF">JIN85_07475</name>
</gene>
<feature type="transmembrane region" description="Helical" evidence="7">
    <location>
        <begin position="325"/>
        <end position="350"/>
    </location>
</feature>
<keyword evidence="4 5" id="KW-0067">ATP-binding</keyword>
<dbReference type="GO" id="GO:0004674">
    <property type="term" value="F:protein serine/threonine kinase activity"/>
    <property type="evidence" value="ECO:0007669"/>
    <property type="project" value="TreeGrafter"/>
</dbReference>
<dbReference type="PROSITE" id="PS50011">
    <property type="entry name" value="PROTEIN_KINASE_DOM"/>
    <property type="match status" value="1"/>
</dbReference>
<evidence type="ECO:0000259" key="8">
    <source>
        <dbReference type="PROSITE" id="PS50011"/>
    </source>
</evidence>
<reference evidence="9" key="1">
    <citation type="submission" date="2021-01" db="EMBL/GenBank/DDBJ databases">
        <title>Modified the classification status of verrucomicrobia.</title>
        <authorList>
            <person name="Feng X."/>
        </authorList>
    </citation>
    <scope>NUCLEOTIDE SEQUENCE</scope>
    <source>
        <strain evidence="9">KCTC 22041</strain>
    </source>
</reference>
<dbReference type="PANTHER" id="PTHR43289:SF6">
    <property type="entry name" value="SERINE_THREONINE-PROTEIN KINASE NEKL-3"/>
    <property type="match status" value="1"/>
</dbReference>
<keyword evidence="2 5" id="KW-0547">Nucleotide-binding</keyword>
<dbReference type="RefSeq" id="WP_200269205.1">
    <property type="nucleotide sequence ID" value="NZ_JAENIJ010000009.1"/>
</dbReference>
<keyword evidence="10" id="KW-1185">Reference proteome</keyword>
<feature type="binding site" evidence="5">
    <location>
        <position position="86"/>
    </location>
    <ligand>
        <name>ATP</name>
        <dbReference type="ChEBI" id="CHEBI:30616"/>
    </ligand>
</feature>
<dbReference type="SMART" id="SM00220">
    <property type="entry name" value="S_TKc"/>
    <property type="match status" value="1"/>
</dbReference>
<dbReference type="CDD" id="cd14014">
    <property type="entry name" value="STKc_PknB_like"/>
    <property type="match status" value="1"/>
</dbReference>
<dbReference type="InterPro" id="IPR000719">
    <property type="entry name" value="Prot_kinase_dom"/>
</dbReference>
<dbReference type="InterPro" id="IPR008271">
    <property type="entry name" value="Ser/Thr_kinase_AS"/>
</dbReference>
<protein>
    <submittedName>
        <fullName evidence="9">Protein kinase</fullName>
    </submittedName>
</protein>
<evidence type="ECO:0000256" key="3">
    <source>
        <dbReference type="ARBA" id="ARBA00022777"/>
    </source>
</evidence>
<evidence type="ECO:0000256" key="2">
    <source>
        <dbReference type="ARBA" id="ARBA00022741"/>
    </source>
</evidence>
<dbReference type="InterPro" id="IPR017441">
    <property type="entry name" value="Protein_kinase_ATP_BS"/>
</dbReference>
<proteinExistence type="predicted"/>
<organism evidence="9 10">
    <name type="scientific">Luteolibacter pohnpeiensis</name>
    <dbReference type="NCBI Taxonomy" id="454153"/>
    <lineage>
        <taxon>Bacteria</taxon>
        <taxon>Pseudomonadati</taxon>
        <taxon>Verrucomicrobiota</taxon>
        <taxon>Verrucomicrobiia</taxon>
        <taxon>Verrucomicrobiales</taxon>
        <taxon>Verrucomicrobiaceae</taxon>
        <taxon>Luteolibacter</taxon>
    </lineage>
</organism>
<accession>A0A934SAD0</accession>
<feature type="transmembrane region" description="Helical" evidence="7">
    <location>
        <begin position="484"/>
        <end position="510"/>
    </location>
</feature>
<dbReference type="GO" id="GO:0005524">
    <property type="term" value="F:ATP binding"/>
    <property type="evidence" value="ECO:0007669"/>
    <property type="project" value="UniProtKB-UniRule"/>
</dbReference>
<dbReference type="Pfam" id="PF00069">
    <property type="entry name" value="Pkinase"/>
    <property type="match status" value="1"/>
</dbReference>
<dbReference type="InterPro" id="IPR011009">
    <property type="entry name" value="Kinase-like_dom_sf"/>
</dbReference>
<evidence type="ECO:0000256" key="7">
    <source>
        <dbReference type="SAM" id="Phobius"/>
    </source>
</evidence>
<dbReference type="PANTHER" id="PTHR43289">
    <property type="entry name" value="MITOGEN-ACTIVATED PROTEIN KINASE KINASE KINASE 20-RELATED"/>
    <property type="match status" value="1"/>
</dbReference>
<keyword evidence="1" id="KW-0808">Transferase</keyword>
<feature type="compositionally biased region" description="Polar residues" evidence="6">
    <location>
        <begin position="1"/>
        <end position="15"/>
    </location>
</feature>
<comment type="caution">
    <text evidence="9">The sequence shown here is derived from an EMBL/GenBank/DDBJ whole genome shotgun (WGS) entry which is preliminary data.</text>
</comment>
<evidence type="ECO:0000256" key="4">
    <source>
        <dbReference type="ARBA" id="ARBA00022840"/>
    </source>
</evidence>
<evidence type="ECO:0000256" key="1">
    <source>
        <dbReference type="ARBA" id="ARBA00022679"/>
    </source>
</evidence>
<evidence type="ECO:0000313" key="9">
    <source>
        <dbReference type="EMBL" id="MBK1882249.1"/>
    </source>
</evidence>
<evidence type="ECO:0000256" key="6">
    <source>
        <dbReference type="SAM" id="MobiDB-lite"/>
    </source>
</evidence>
<dbReference type="EMBL" id="JAENIJ010000009">
    <property type="protein sequence ID" value="MBK1882249.1"/>
    <property type="molecule type" value="Genomic_DNA"/>
</dbReference>
<dbReference type="AlphaFoldDB" id="A0A934SAD0"/>
<evidence type="ECO:0000313" key="10">
    <source>
        <dbReference type="Proteomes" id="UP000603141"/>
    </source>
</evidence>
<sequence length="517" mass="57117">MTQDSHSNESNQTSDPGLPAERLLDVAMDSKTRQDGPEPIQQAPLSPQELAEKLPQFEITECLGRGGMGVVYKARQKALNRWVAIKILAGERQSEPGFSAFFEFEAQTLAKLNHPNIVTIHDFGVADDLYYLVMEFVDGMNLRDVMRDGKISPEQALAIVPPICDALQMAHTAGVIHRDIKPENILLDRDGRVKIADFGIAKLAGSGTGMNAGTPPYMAPEQYGEANGVDHRADIYSLGVLFYEMLTGQHPDGPFGEKISTSGMDPKISSVVSRALRSEPEKRFQTAADFKTEVEACVSPEENALPPATPPPLPPAKKKGLFGRWWWLLLVGLILGPIFGIAVAGMATYFMPKTYESFAVIELHLEHGFPTSKEFETFYQVLQSKKSLGEVSDRLKMDQYFGKSRAQTIPLLKTLIHFDNIRGTDLVSIRARCNDAELAKQLAETFTQVAQQRARELPWIREIQIDEQPAVPRSSVSPNQFLNLALGGVLGLVTSPLLMLIFAGILEFLFPQRKALA</sequence>
<dbReference type="PROSITE" id="PS00107">
    <property type="entry name" value="PROTEIN_KINASE_ATP"/>
    <property type="match status" value="1"/>
</dbReference>
<evidence type="ECO:0000256" key="5">
    <source>
        <dbReference type="PROSITE-ProRule" id="PRU10141"/>
    </source>
</evidence>
<dbReference type="PROSITE" id="PS00108">
    <property type="entry name" value="PROTEIN_KINASE_ST"/>
    <property type="match status" value="1"/>
</dbReference>
<feature type="compositionally biased region" description="Basic and acidic residues" evidence="6">
    <location>
        <begin position="22"/>
        <end position="36"/>
    </location>
</feature>
<name>A0A934SAD0_9BACT</name>
<dbReference type="SUPFAM" id="SSF56112">
    <property type="entry name" value="Protein kinase-like (PK-like)"/>
    <property type="match status" value="1"/>
</dbReference>
<feature type="region of interest" description="Disordered" evidence="6">
    <location>
        <begin position="1"/>
        <end position="45"/>
    </location>
</feature>
<keyword evidence="7" id="KW-0812">Transmembrane</keyword>
<dbReference type="Gene3D" id="1.10.510.10">
    <property type="entry name" value="Transferase(Phosphotransferase) domain 1"/>
    <property type="match status" value="1"/>
</dbReference>